<feature type="compositionally biased region" description="Pro residues" evidence="1">
    <location>
        <begin position="38"/>
        <end position="49"/>
    </location>
</feature>
<dbReference type="InParanoid" id="A0A084QMH9"/>
<sequence length="217" mass="22865">MSQVRPTDHFAATSTSSGVTIIDGSVNSLSDKNAHRPLWPPCSRYPPCPSTRNDASSTGPRVQLGPAAAHGEVGSNDEEQDHRGHGAGGVAGEVDVDDASTCLASMAPIPVYGTLRAPVTRIIKTTAIGHQESANVCQPPVRASITGQSSHPKPWVTQPTKYPQSHHEEGDTGDDAIDDDELVEKPRHSQHALPWQPGHPGDSHHPKETGRGVASAA</sequence>
<feature type="compositionally biased region" description="Polar residues" evidence="1">
    <location>
        <begin position="12"/>
        <end position="31"/>
    </location>
</feature>
<feature type="region of interest" description="Disordered" evidence="1">
    <location>
        <begin position="142"/>
        <end position="217"/>
    </location>
</feature>
<keyword evidence="3" id="KW-1185">Reference proteome</keyword>
<accession>A0A084QMH9</accession>
<organism evidence="2 3">
    <name type="scientific">Stachybotrys chlorohalonatus (strain IBT 40285)</name>
    <dbReference type="NCBI Taxonomy" id="1283841"/>
    <lineage>
        <taxon>Eukaryota</taxon>
        <taxon>Fungi</taxon>
        <taxon>Dikarya</taxon>
        <taxon>Ascomycota</taxon>
        <taxon>Pezizomycotina</taxon>
        <taxon>Sordariomycetes</taxon>
        <taxon>Hypocreomycetidae</taxon>
        <taxon>Hypocreales</taxon>
        <taxon>Stachybotryaceae</taxon>
        <taxon>Stachybotrys</taxon>
    </lineage>
</organism>
<protein>
    <submittedName>
        <fullName evidence="2">Uncharacterized protein</fullName>
    </submittedName>
</protein>
<feature type="region of interest" description="Disordered" evidence="1">
    <location>
        <begin position="1"/>
        <end position="93"/>
    </location>
</feature>
<feature type="compositionally biased region" description="Acidic residues" evidence="1">
    <location>
        <begin position="171"/>
        <end position="182"/>
    </location>
</feature>
<evidence type="ECO:0000313" key="2">
    <source>
        <dbReference type="EMBL" id="KFA65164.1"/>
    </source>
</evidence>
<feature type="compositionally biased region" description="Polar residues" evidence="1">
    <location>
        <begin position="145"/>
        <end position="163"/>
    </location>
</feature>
<gene>
    <name evidence="2" type="ORF">S40285_10423</name>
</gene>
<dbReference type="EMBL" id="KL660617">
    <property type="protein sequence ID" value="KFA65164.1"/>
    <property type="molecule type" value="Genomic_DNA"/>
</dbReference>
<evidence type="ECO:0000256" key="1">
    <source>
        <dbReference type="SAM" id="MobiDB-lite"/>
    </source>
</evidence>
<reference evidence="2 3" key="1">
    <citation type="journal article" date="2014" name="BMC Genomics">
        <title>Comparative genome sequencing reveals chemotype-specific gene clusters in the toxigenic black mold Stachybotrys.</title>
        <authorList>
            <person name="Semeiks J."/>
            <person name="Borek D."/>
            <person name="Otwinowski Z."/>
            <person name="Grishin N.V."/>
        </authorList>
    </citation>
    <scope>NUCLEOTIDE SEQUENCE [LARGE SCALE GENOMIC DNA]</scope>
    <source>
        <strain evidence="2 3">IBT 40285</strain>
    </source>
</reference>
<proteinExistence type="predicted"/>
<dbReference type="Proteomes" id="UP000028524">
    <property type="component" value="Unassembled WGS sequence"/>
</dbReference>
<evidence type="ECO:0000313" key="3">
    <source>
        <dbReference type="Proteomes" id="UP000028524"/>
    </source>
</evidence>
<dbReference type="AlphaFoldDB" id="A0A084QMH9"/>
<name>A0A084QMH9_STAC4</name>
<feature type="compositionally biased region" description="Polar residues" evidence="1">
    <location>
        <begin position="50"/>
        <end position="60"/>
    </location>
</feature>
<feature type="compositionally biased region" description="Basic and acidic residues" evidence="1">
    <location>
        <begin position="201"/>
        <end position="210"/>
    </location>
</feature>
<dbReference type="HOGENOM" id="CLU_1273000_0_0_1"/>